<dbReference type="PROSITE" id="PS50126">
    <property type="entry name" value="S1"/>
    <property type="match status" value="5"/>
</dbReference>
<dbReference type="InterPro" id="IPR003029">
    <property type="entry name" value="S1_domain"/>
</dbReference>
<feature type="domain" description="S1 motif" evidence="2">
    <location>
        <begin position="682"/>
        <end position="759"/>
    </location>
</feature>
<feature type="compositionally biased region" description="Basic residues" evidence="1">
    <location>
        <begin position="1"/>
        <end position="18"/>
    </location>
</feature>
<feature type="domain" description="S1 motif" evidence="2">
    <location>
        <begin position="485"/>
        <end position="548"/>
    </location>
</feature>
<dbReference type="Gene3D" id="2.40.50.140">
    <property type="entry name" value="Nucleic acid-binding proteins"/>
    <property type="match status" value="5"/>
</dbReference>
<dbReference type="Proteomes" id="UP001497382">
    <property type="component" value="Unassembled WGS sequence"/>
</dbReference>
<evidence type="ECO:0000313" key="3">
    <source>
        <dbReference type="EMBL" id="CAL1275545.1"/>
    </source>
</evidence>
<dbReference type="EMBL" id="CAXIEN010000085">
    <property type="protein sequence ID" value="CAL1275545.1"/>
    <property type="molecule type" value="Genomic_DNA"/>
</dbReference>
<evidence type="ECO:0000313" key="4">
    <source>
        <dbReference type="Proteomes" id="UP001497382"/>
    </source>
</evidence>
<feature type="region of interest" description="Disordered" evidence="1">
    <location>
        <begin position="1"/>
        <end position="24"/>
    </location>
</feature>
<dbReference type="GO" id="GO:0032040">
    <property type="term" value="C:small-subunit processome"/>
    <property type="evidence" value="ECO:0007669"/>
    <property type="project" value="TreeGrafter"/>
</dbReference>
<organism evidence="3 4">
    <name type="scientific">Larinioides sclopetarius</name>
    <dbReference type="NCBI Taxonomy" id="280406"/>
    <lineage>
        <taxon>Eukaryota</taxon>
        <taxon>Metazoa</taxon>
        <taxon>Ecdysozoa</taxon>
        <taxon>Arthropoda</taxon>
        <taxon>Chelicerata</taxon>
        <taxon>Arachnida</taxon>
        <taxon>Araneae</taxon>
        <taxon>Araneomorphae</taxon>
        <taxon>Entelegynae</taxon>
        <taxon>Araneoidea</taxon>
        <taxon>Araneidae</taxon>
        <taxon>Larinioides</taxon>
    </lineage>
</organism>
<dbReference type="Pfam" id="PF00575">
    <property type="entry name" value="S1"/>
    <property type="match status" value="1"/>
</dbReference>
<gene>
    <name evidence="3" type="ORF">LARSCL_LOCUS8134</name>
</gene>
<evidence type="ECO:0000259" key="2">
    <source>
        <dbReference type="PROSITE" id="PS50126"/>
    </source>
</evidence>
<keyword evidence="4" id="KW-1185">Reference proteome</keyword>
<dbReference type="InterPro" id="IPR045209">
    <property type="entry name" value="Rrp5"/>
</dbReference>
<dbReference type="InterPro" id="IPR012340">
    <property type="entry name" value="NA-bd_OB-fold"/>
</dbReference>
<dbReference type="GO" id="GO:0006364">
    <property type="term" value="P:rRNA processing"/>
    <property type="evidence" value="ECO:0007669"/>
    <property type="project" value="InterPro"/>
</dbReference>
<dbReference type="SMART" id="SM00316">
    <property type="entry name" value="S1"/>
    <property type="match status" value="8"/>
</dbReference>
<feature type="domain" description="S1 motif" evidence="2">
    <location>
        <begin position="866"/>
        <end position="941"/>
    </location>
</feature>
<reference evidence="3 4" key="1">
    <citation type="submission" date="2024-04" db="EMBL/GenBank/DDBJ databases">
        <authorList>
            <person name="Rising A."/>
            <person name="Reimegard J."/>
            <person name="Sonavane S."/>
            <person name="Akerstrom W."/>
            <person name="Nylinder S."/>
            <person name="Hedman E."/>
            <person name="Kallberg Y."/>
        </authorList>
    </citation>
    <scope>NUCLEOTIDE SEQUENCE [LARGE SCALE GENOMIC DNA]</scope>
</reference>
<dbReference type="PANTHER" id="PTHR23270">
    <property type="entry name" value="PROGRAMMED CELL DEATH PROTEIN 11 PRE-RRNA PROCESSING PROTEIN RRP5"/>
    <property type="match status" value="1"/>
</dbReference>
<evidence type="ECO:0000256" key="1">
    <source>
        <dbReference type="SAM" id="MobiDB-lite"/>
    </source>
</evidence>
<dbReference type="AlphaFoldDB" id="A0AAV1ZUN4"/>
<dbReference type="Pfam" id="PF23459">
    <property type="entry name" value="S1_RRP5"/>
    <property type="match status" value="1"/>
</dbReference>
<dbReference type="PANTHER" id="PTHR23270:SF10">
    <property type="entry name" value="PROTEIN RRP5 HOMOLOG"/>
    <property type="match status" value="1"/>
</dbReference>
<dbReference type="InterPro" id="IPR057302">
    <property type="entry name" value="Rrp5_S1"/>
</dbReference>
<accession>A0AAV1ZUN4</accession>
<feature type="domain" description="S1 motif" evidence="2">
    <location>
        <begin position="396"/>
        <end position="464"/>
    </location>
</feature>
<protein>
    <recommendedName>
        <fullName evidence="2">S1 motif domain-containing protein</fullName>
    </recommendedName>
</protein>
<feature type="domain" description="S1 motif" evidence="2">
    <location>
        <begin position="42"/>
        <end position="128"/>
    </location>
</feature>
<dbReference type="GO" id="GO:0003723">
    <property type="term" value="F:RNA binding"/>
    <property type="evidence" value="ECO:0007669"/>
    <property type="project" value="TreeGrafter"/>
</dbReference>
<dbReference type="SUPFAM" id="SSF50249">
    <property type="entry name" value="Nucleic acid-binding proteins"/>
    <property type="match status" value="5"/>
</dbReference>
<proteinExistence type="predicted"/>
<comment type="caution">
    <text evidence="3">The sequence shown here is derived from an EMBL/GenBank/DDBJ whole genome shotgun (WGS) entry which is preliminary data.</text>
</comment>
<sequence length="965" mass="107505">MKKRHETKGNSQKRKKQKTEKEIEKPDAIKGEVLDIKTLREGMLLLGCVIEIRSNCFLMSLPGCLVGKVPLAHISNKYTEIIGSSEEDEEEFEADLHSIVKLGAVYPCKVLNVSLEERKKPSIVLSINPQDVNAELRLSSLFLKMVLHVAVQSVEDHGYVMDIGVKGAQGFLPFSASGGQKNLIPGQIIPTSVRKLPLQKGGNVVWLSELSFDDQFPEVDDERLKLTSLLPGTNIATYITEIKSSFLYGKCMDFDACVNAMSLGNLNISDACKISGTILYIHPITHMIYLLLGPKPTPKSYKNFFKMKKFDILKNVKYQQTWHHRLFFKAHHGTTGFVNQNEIEKTEVSADALSKDPVVPIARVLFLHYMDKLVHLSFNKKMLELEIVRPEDVKIGDIYKATVKRHTANGMFVSVCVGLSGFVRQIHISDAFVTMPEKLHPVGSEVNCRVLSMHSISGLNLTCKESLLKLPKESVLKSYEQAHPGQMYKGVIVQKTDAFILVLFFNDVKGVVPSEHIPESSVFFVGQTVSCRIIQCKPEKQKLKLSLLGDKHFTQNSANTIQSQTSNKTKTKKMVDLENGQLDPKKTHKAVIKSITGHQLNILLDGGLIGRVHITELGCSEEDFMPLKQFTAGKNLKVHIIGSNTSKSVNYLAITHQNMKHFCECSFEYPPPIPLQKEFFSGMSLMGFVKEAGDTSASIWLSPTQTGTLDYLHFSDNPKVLRKLKKKLKVGLSLSVSILNVEKKSEEKGAMKKISLTIIDKRQMKVGLNTVGLVQAASPEKGLILKLPHGYHGVVCLTDLQDVFTPAKAELEKCRKLSFILCHILEVNHNTKFCHLSLRKSRLYNLNKSSLKGIQPELTAADLEQGKKVKGFIKSIPGNCIIINIGRMLDGKVSLHKCTTYGCSLCKCTQNILQKYSIGDVLEVVIESVTATKGLYALSLPELAGLGVNQQTRLNITKDIDWNEL</sequence>
<name>A0AAV1ZUN4_9ARAC</name>